<accession>A0A8J8TRZ6</accession>
<dbReference type="Proteomes" id="UP000766904">
    <property type="component" value="Unassembled WGS sequence"/>
</dbReference>
<dbReference type="InterPro" id="IPR016155">
    <property type="entry name" value="Mopterin_synth/thiamin_S_b"/>
</dbReference>
<keyword evidence="2" id="KW-1185">Reference proteome</keyword>
<dbReference type="SUPFAM" id="SSF54285">
    <property type="entry name" value="MoaD/ThiS"/>
    <property type="match status" value="1"/>
</dbReference>
<proteinExistence type="predicted"/>
<dbReference type="InterPro" id="IPR052045">
    <property type="entry name" value="Sulfur_Carrier/Prot_Modifier"/>
</dbReference>
<dbReference type="NCBIfam" id="TIGR01687">
    <property type="entry name" value="moaD_arch"/>
    <property type="match status" value="1"/>
</dbReference>
<dbReference type="InterPro" id="IPR003749">
    <property type="entry name" value="ThiS/MoaD-like"/>
</dbReference>
<dbReference type="NCBIfam" id="NF041918">
    <property type="entry name" value="SAMP1"/>
    <property type="match status" value="1"/>
</dbReference>
<dbReference type="PANTHER" id="PTHR38031:SF1">
    <property type="entry name" value="SULFUR CARRIER PROTEIN CYSO"/>
    <property type="match status" value="1"/>
</dbReference>
<comment type="caution">
    <text evidence="1">The sequence shown here is derived from an EMBL/GenBank/DDBJ whole genome shotgun (WGS) entry which is preliminary data.</text>
</comment>
<gene>
    <name evidence="1" type="ORF">CV102_00295</name>
</gene>
<name>A0A8J8TRZ6_9EURY</name>
<dbReference type="EMBL" id="PHNJ01000001">
    <property type="protein sequence ID" value="TYL40058.1"/>
    <property type="molecule type" value="Genomic_DNA"/>
</dbReference>
<sequence length="94" mass="10151">MPTEWKLFADLAERAGDKHVTVDAAAGDTVGDALEELLTDRSDLEARVLDDDGELRSQINVLRNGTNVLVEEEGLETELEEGDELALFPPVSGG</sequence>
<dbReference type="InterPro" id="IPR012675">
    <property type="entry name" value="Beta-grasp_dom_sf"/>
</dbReference>
<evidence type="ECO:0000313" key="1">
    <source>
        <dbReference type="EMBL" id="TYL40058.1"/>
    </source>
</evidence>
<reference evidence="1" key="1">
    <citation type="submission" date="2017-11" db="EMBL/GenBank/DDBJ databases">
        <authorList>
            <person name="Kajale S.C."/>
            <person name="Sharma A."/>
        </authorList>
    </citation>
    <scope>NUCLEOTIDE SEQUENCE</scope>
    <source>
        <strain evidence="1">LS1_42</strain>
    </source>
</reference>
<protein>
    <submittedName>
        <fullName evidence="1">Molybdopterin synthase sulfur carrier subunit</fullName>
    </submittedName>
</protein>
<dbReference type="InterPro" id="IPR010038">
    <property type="entry name" value="MoaD_arc-typ"/>
</dbReference>
<dbReference type="Pfam" id="PF02597">
    <property type="entry name" value="ThiS"/>
    <property type="match status" value="1"/>
</dbReference>
<dbReference type="RefSeq" id="WP_148855665.1">
    <property type="nucleotide sequence ID" value="NZ_PHNJ01000001.1"/>
</dbReference>
<dbReference type="InterPro" id="IPR054834">
    <property type="entry name" value="SAMP1_3"/>
</dbReference>
<dbReference type="AlphaFoldDB" id="A0A8J8TRZ6"/>
<organism evidence="1 2">
    <name type="scientific">Natronococcus pandeyae</name>
    <dbReference type="NCBI Taxonomy" id="2055836"/>
    <lineage>
        <taxon>Archaea</taxon>
        <taxon>Methanobacteriati</taxon>
        <taxon>Methanobacteriota</taxon>
        <taxon>Stenosarchaea group</taxon>
        <taxon>Halobacteria</taxon>
        <taxon>Halobacteriales</taxon>
        <taxon>Natrialbaceae</taxon>
        <taxon>Natronococcus</taxon>
    </lineage>
</organism>
<dbReference type="PANTHER" id="PTHR38031">
    <property type="entry name" value="SULFUR CARRIER PROTEIN SLR0821-RELATED"/>
    <property type="match status" value="1"/>
</dbReference>
<evidence type="ECO:0000313" key="2">
    <source>
        <dbReference type="Proteomes" id="UP000766904"/>
    </source>
</evidence>
<dbReference type="Gene3D" id="3.10.20.30">
    <property type="match status" value="1"/>
</dbReference>
<dbReference type="OrthoDB" id="98357at2157"/>